<dbReference type="NCBIfam" id="TIGR00231">
    <property type="entry name" value="small_GTP"/>
    <property type="match status" value="1"/>
</dbReference>
<dbReference type="OrthoDB" id="8954335at2759"/>
<dbReference type="PROSITE" id="PS51713">
    <property type="entry name" value="G_ERA"/>
    <property type="match status" value="1"/>
</dbReference>
<dbReference type="InterPro" id="IPR009019">
    <property type="entry name" value="KH_sf_prok-type"/>
</dbReference>
<feature type="region of interest" description="G1" evidence="6">
    <location>
        <begin position="91"/>
        <end position="98"/>
    </location>
</feature>
<dbReference type="STRING" id="88036.D8SFD1"/>
<dbReference type="InterPro" id="IPR004044">
    <property type="entry name" value="KH_dom_type_2"/>
</dbReference>
<dbReference type="InterPro" id="IPR006073">
    <property type="entry name" value="GTP-bd"/>
</dbReference>
<dbReference type="PROSITE" id="PS50823">
    <property type="entry name" value="KH_TYPE_2"/>
    <property type="match status" value="1"/>
</dbReference>
<feature type="region of interest" description="G4" evidence="6">
    <location>
        <begin position="211"/>
        <end position="214"/>
    </location>
</feature>
<feature type="region of interest" description="G5" evidence="6">
    <location>
        <begin position="241"/>
        <end position="243"/>
    </location>
</feature>
<evidence type="ECO:0000256" key="7">
    <source>
        <dbReference type="RuleBase" id="RU003761"/>
    </source>
</evidence>
<dbReference type="InterPro" id="IPR027417">
    <property type="entry name" value="P-loop_NTPase"/>
</dbReference>
<evidence type="ECO:0000256" key="1">
    <source>
        <dbReference type="ARBA" id="ARBA00007921"/>
    </source>
</evidence>
<evidence type="ECO:0000256" key="8">
    <source>
        <dbReference type="SAM" id="MobiDB-lite"/>
    </source>
</evidence>
<dbReference type="GO" id="GO:0019843">
    <property type="term" value="F:rRNA binding"/>
    <property type="evidence" value="ECO:0000318"/>
    <property type="project" value="GO_Central"/>
</dbReference>
<feature type="region of interest" description="G2" evidence="6">
    <location>
        <begin position="117"/>
        <end position="121"/>
    </location>
</feature>
<evidence type="ECO:0000313" key="11">
    <source>
        <dbReference type="EMBL" id="EFJ16708.1"/>
    </source>
</evidence>
<evidence type="ECO:0008006" key="13">
    <source>
        <dbReference type="Google" id="ProtNLM"/>
    </source>
</evidence>
<gene>
    <name evidence="11" type="ORF">SELMODRAFT_115965</name>
</gene>
<feature type="domain" description="KH type-2" evidence="9">
    <location>
        <begin position="293"/>
        <end position="370"/>
    </location>
</feature>
<comment type="similarity">
    <text evidence="1 6 7">Belongs to the TRAFAC class TrmE-Era-EngA-EngB-Septin-like GTPase superfamily. Era GTPase family.</text>
</comment>
<dbReference type="Gene3D" id="3.30.300.20">
    <property type="match status" value="1"/>
</dbReference>
<dbReference type="GO" id="GO:0000028">
    <property type="term" value="P:ribosomal small subunit assembly"/>
    <property type="evidence" value="ECO:0000318"/>
    <property type="project" value="GO_Central"/>
</dbReference>
<dbReference type="InterPro" id="IPR005662">
    <property type="entry name" value="GTPase_Era-like"/>
</dbReference>
<dbReference type="PANTHER" id="PTHR42698:SF1">
    <property type="entry name" value="GTPASE ERA, MITOCHONDRIAL"/>
    <property type="match status" value="1"/>
</dbReference>
<evidence type="ECO:0000256" key="5">
    <source>
        <dbReference type="PROSITE-ProRule" id="PRU00118"/>
    </source>
</evidence>
<keyword evidence="3 5" id="KW-0694">RNA-binding</keyword>
<dbReference type="EMBL" id="GL377617">
    <property type="protein sequence ID" value="EFJ16708.1"/>
    <property type="molecule type" value="Genomic_DNA"/>
</dbReference>
<dbReference type="HAMAP" id="MF_00367">
    <property type="entry name" value="GTPase_Era"/>
    <property type="match status" value="1"/>
</dbReference>
<sequence>MIEEFNTATTSSSAQGDEKVSDEDDQPASLEREKMIEDLNTATTSSSAQGDEKVSGATQVKALLAAIDDRSADIGSVSLDEQMSVRVGIIGAPNAGKSSLLNFLVGTKVSAVSRKTNTTRNEILGVLTENDTQVLFYDTPGLMMRWKGQAVRRDVKSRVQSAWMVTGHCEVLIVLVDAHRQIERPDQRVRKLIEKLGEKKDPKQKRILCLNKVDLIRQKRELVPLAQEFGSLPGYDRVFMISGLRGSGVRHLKEYLLEKAVPRPWEEEKGVVTDMSPIAVAKEVVWEHVLDNVHQEIPYHLHHKHVSWKILKDRSIRIEQQIIVPTDSQKKILVGKNGGLIRKIGMAANEELSARFGAKVHLILDVKIAGSDNMYAASENAADEMWL</sequence>
<keyword evidence="4 6" id="KW-0342">GTP-binding</keyword>
<dbReference type="FunCoup" id="D8SFD1">
    <property type="interactions" value="4185"/>
</dbReference>
<dbReference type="Proteomes" id="UP000001514">
    <property type="component" value="Unassembled WGS sequence"/>
</dbReference>
<dbReference type="CDD" id="cd22534">
    <property type="entry name" value="KH-II_Era"/>
    <property type="match status" value="1"/>
</dbReference>
<name>D8SFD1_SELML</name>
<dbReference type="HOGENOM" id="CLU_038009_2_1_1"/>
<dbReference type="Pfam" id="PF07650">
    <property type="entry name" value="KH_2"/>
    <property type="match status" value="1"/>
</dbReference>
<evidence type="ECO:0000256" key="2">
    <source>
        <dbReference type="ARBA" id="ARBA00022741"/>
    </source>
</evidence>
<dbReference type="InterPro" id="IPR005225">
    <property type="entry name" value="Small_GTP-bd"/>
</dbReference>
<dbReference type="FunFam" id="3.40.50.300:FF:001190">
    <property type="entry name" value="GTP-binding protein ERG"/>
    <property type="match status" value="1"/>
</dbReference>
<dbReference type="NCBIfam" id="TIGR00436">
    <property type="entry name" value="era"/>
    <property type="match status" value="1"/>
</dbReference>
<evidence type="ECO:0000259" key="9">
    <source>
        <dbReference type="PROSITE" id="PS50823"/>
    </source>
</evidence>
<feature type="compositionally biased region" description="Polar residues" evidence="8">
    <location>
        <begin position="40"/>
        <end position="49"/>
    </location>
</feature>
<dbReference type="OMA" id="FFDRPAY"/>
<evidence type="ECO:0000256" key="3">
    <source>
        <dbReference type="ARBA" id="ARBA00022884"/>
    </source>
</evidence>
<dbReference type="InterPro" id="IPR015946">
    <property type="entry name" value="KH_dom-like_a/b"/>
</dbReference>
<evidence type="ECO:0000256" key="6">
    <source>
        <dbReference type="PROSITE-ProRule" id="PRU01050"/>
    </source>
</evidence>
<proteinExistence type="inferred from homology"/>
<evidence type="ECO:0000259" key="10">
    <source>
        <dbReference type="PROSITE" id="PS51713"/>
    </source>
</evidence>
<feature type="domain" description="Era-type G" evidence="10">
    <location>
        <begin position="83"/>
        <end position="262"/>
    </location>
</feature>
<dbReference type="InterPro" id="IPR030388">
    <property type="entry name" value="G_ERA_dom"/>
</dbReference>
<protein>
    <recommendedName>
        <fullName evidence="13">Era-type G domain-containing protein</fullName>
    </recommendedName>
</protein>
<dbReference type="eggNOG" id="KOG1423">
    <property type="taxonomic scope" value="Eukaryota"/>
</dbReference>
<dbReference type="InParanoid" id="D8SFD1"/>
<evidence type="ECO:0000313" key="12">
    <source>
        <dbReference type="Proteomes" id="UP000001514"/>
    </source>
</evidence>
<dbReference type="PANTHER" id="PTHR42698">
    <property type="entry name" value="GTPASE ERA"/>
    <property type="match status" value="1"/>
</dbReference>
<feature type="region of interest" description="Disordered" evidence="8">
    <location>
        <begin position="1"/>
        <end position="53"/>
    </location>
</feature>
<accession>D8SFD1</accession>
<organism evidence="12">
    <name type="scientific">Selaginella moellendorffii</name>
    <name type="common">Spikemoss</name>
    <dbReference type="NCBI Taxonomy" id="88036"/>
    <lineage>
        <taxon>Eukaryota</taxon>
        <taxon>Viridiplantae</taxon>
        <taxon>Streptophyta</taxon>
        <taxon>Embryophyta</taxon>
        <taxon>Tracheophyta</taxon>
        <taxon>Lycopodiopsida</taxon>
        <taxon>Selaginellales</taxon>
        <taxon>Selaginellaceae</taxon>
        <taxon>Selaginella</taxon>
    </lineage>
</organism>
<dbReference type="Gramene" id="EFJ16708">
    <property type="protein sequence ID" value="EFJ16708"/>
    <property type="gene ID" value="SELMODRAFT_115965"/>
</dbReference>
<dbReference type="AlphaFoldDB" id="D8SFD1"/>
<evidence type="ECO:0000256" key="4">
    <source>
        <dbReference type="ARBA" id="ARBA00023134"/>
    </source>
</evidence>
<dbReference type="Gene3D" id="3.40.50.300">
    <property type="entry name" value="P-loop containing nucleotide triphosphate hydrolases"/>
    <property type="match status" value="1"/>
</dbReference>
<feature type="compositionally biased region" description="Polar residues" evidence="8">
    <location>
        <begin position="1"/>
        <end position="15"/>
    </location>
</feature>
<dbReference type="GO" id="GO:0005525">
    <property type="term" value="F:GTP binding"/>
    <property type="evidence" value="ECO:0007669"/>
    <property type="project" value="UniProtKB-UniRule"/>
</dbReference>
<keyword evidence="12" id="KW-1185">Reference proteome</keyword>
<feature type="region of interest" description="G3" evidence="6">
    <location>
        <begin position="138"/>
        <end position="141"/>
    </location>
</feature>
<dbReference type="SUPFAM" id="SSF54814">
    <property type="entry name" value="Prokaryotic type KH domain (KH-domain type II)"/>
    <property type="match status" value="1"/>
</dbReference>
<dbReference type="CDD" id="cd04163">
    <property type="entry name" value="Era"/>
    <property type="match status" value="1"/>
</dbReference>
<dbReference type="SUPFAM" id="SSF52540">
    <property type="entry name" value="P-loop containing nucleoside triphosphate hydrolases"/>
    <property type="match status" value="1"/>
</dbReference>
<dbReference type="Pfam" id="PF01926">
    <property type="entry name" value="MMR_HSR1"/>
    <property type="match status" value="1"/>
</dbReference>
<reference evidence="11 12" key="1">
    <citation type="journal article" date="2011" name="Science">
        <title>The Selaginella genome identifies genetic changes associated with the evolution of vascular plants.</title>
        <authorList>
            <person name="Banks J.A."/>
            <person name="Nishiyama T."/>
            <person name="Hasebe M."/>
            <person name="Bowman J.L."/>
            <person name="Gribskov M."/>
            <person name="dePamphilis C."/>
            <person name="Albert V.A."/>
            <person name="Aono N."/>
            <person name="Aoyama T."/>
            <person name="Ambrose B.A."/>
            <person name="Ashton N.W."/>
            <person name="Axtell M.J."/>
            <person name="Barker E."/>
            <person name="Barker M.S."/>
            <person name="Bennetzen J.L."/>
            <person name="Bonawitz N.D."/>
            <person name="Chapple C."/>
            <person name="Cheng C."/>
            <person name="Correa L.G."/>
            <person name="Dacre M."/>
            <person name="DeBarry J."/>
            <person name="Dreyer I."/>
            <person name="Elias M."/>
            <person name="Engstrom E.M."/>
            <person name="Estelle M."/>
            <person name="Feng L."/>
            <person name="Finet C."/>
            <person name="Floyd S.K."/>
            <person name="Frommer W.B."/>
            <person name="Fujita T."/>
            <person name="Gramzow L."/>
            <person name="Gutensohn M."/>
            <person name="Harholt J."/>
            <person name="Hattori M."/>
            <person name="Heyl A."/>
            <person name="Hirai T."/>
            <person name="Hiwatashi Y."/>
            <person name="Ishikawa M."/>
            <person name="Iwata M."/>
            <person name="Karol K.G."/>
            <person name="Koehler B."/>
            <person name="Kolukisaoglu U."/>
            <person name="Kubo M."/>
            <person name="Kurata T."/>
            <person name="Lalonde S."/>
            <person name="Li K."/>
            <person name="Li Y."/>
            <person name="Litt A."/>
            <person name="Lyons E."/>
            <person name="Manning G."/>
            <person name="Maruyama T."/>
            <person name="Michael T.P."/>
            <person name="Mikami K."/>
            <person name="Miyazaki S."/>
            <person name="Morinaga S."/>
            <person name="Murata T."/>
            <person name="Mueller-Roeber B."/>
            <person name="Nelson D.R."/>
            <person name="Obara M."/>
            <person name="Oguri Y."/>
            <person name="Olmstead R.G."/>
            <person name="Onodera N."/>
            <person name="Petersen B.L."/>
            <person name="Pils B."/>
            <person name="Prigge M."/>
            <person name="Rensing S.A."/>
            <person name="Riano-Pachon D.M."/>
            <person name="Roberts A.W."/>
            <person name="Sato Y."/>
            <person name="Scheller H.V."/>
            <person name="Schulz B."/>
            <person name="Schulz C."/>
            <person name="Shakirov E.V."/>
            <person name="Shibagaki N."/>
            <person name="Shinohara N."/>
            <person name="Shippen D.E."/>
            <person name="Soerensen I."/>
            <person name="Sotooka R."/>
            <person name="Sugimoto N."/>
            <person name="Sugita M."/>
            <person name="Sumikawa N."/>
            <person name="Tanurdzic M."/>
            <person name="Theissen G."/>
            <person name="Ulvskov P."/>
            <person name="Wakazuki S."/>
            <person name="Weng J.K."/>
            <person name="Willats W.W."/>
            <person name="Wipf D."/>
            <person name="Wolf P.G."/>
            <person name="Yang L."/>
            <person name="Zimmer A.D."/>
            <person name="Zhu Q."/>
            <person name="Mitros T."/>
            <person name="Hellsten U."/>
            <person name="Loque D."/>
            <person name="Otillar R."/>
            <person name="Salamov A."/>
            <person name="Schmutz J."/>
            <person name="Shapiro H."/>
            <person name="Lindquist E."/>
            <person name="Lucas S."/>
            <person name="Rokhsar D."/>
            <person name="Grigoriev I.V."/>
        </authorList>
    </citation>
    <scope>NUCLEOTIDE SEQUENCE [LARGE SCALE GENOMIC DNA]</scope>
</reference>
<keyword evidence="2 6" id="KW-0547">Nucleotide-binding</keyword>
<dbReference type="KEGG" id="smo:SELMODRAFT_115965"/>
<dbReference type="GO" id="GO:0043024">
    <property type="term" value="F:ribosomal small subunit binding"/>
    <property type="evidence" value="ECO:0000318"/>
    <property type="project" value="GO_Central"/>
</dbReference>